<proteinExistence type="predicted"/>
<protein>
    <submittedName>
        <fullName evidence="2">Uncharacterized protein</fullName>
    </submittedName>
</protein>
<sequence length="599" mass="66236">MLNTVRSEHENRKPKIGLDTFSVRLYFQRAPKDAAKWPTLPDGFTLSAVRERPGWSEQTFYDWHANHPALKIFVNAHELELWTHPDEEDPVCSGKFDITFEVARVKSSMMYPDAPFWVNDKTCSSSEAGSIVKTIIEEIAEALQLGEYTVEVLRIDVFADVVCPDHRTVLDHVARRRPKVYKTQAQPATYFNPWDDDDDPTGGVTHRRYKGGKKGCEETRLYPRAPKLLKDLEAAGLEAEIEPSSALAQTLRLEAVHGKERKSGCRPLKICDDFTARPTRSGDEDSDEIEGKPSISLEDALDPRVWAGVLLERLRELDLYGKDARSIEVALSPSDLRKRLLAAGVSRGTASQYADIVFEGEEILRAEGCDTRKIIKKVESIMGRTFVAEHDRLPHDPFADIASACLELARAGGGPDPSTWTRLRILSAGETANTAPHGSVTAPVGQRDPLDPDDLREVEAAMDEIDNANPSTKGKGNVSPQIVLEDARTFDPYAPPKDTARPPPKKRIGKVRGRVDQTNETLVKPMPAGADSVIVGQGSADWRNDPSLISVPAPPVGVHKAPDATSNPTKPNRRKRKADSAQADPTDRMLEGICNWSEQ</sequence>
<feature type="region of interest" description="Disordered" evidence="1">
    <location>
        <begin position="191"/>
        <end position="211"/>
    </location>
</feature>
<keyword evidence="3" id="KW-1185">Reference proteome</keyword>
<gene>
    <name evidence="2" type="ORF">K7C98_39120</name>
</gene>
<feature type="region of interest" description="Disordered" evidence="1">
    <location>
        <begin position="537"/>
        <end position="599"/>
    </location>
</feature>
<evidence type="ECO:0000256" key="1">
    <source>
        <dbReference type="SAM" id="MobiDB-lite"/>
    </source>
</evidence>
<evidence type="ECO:0000313" key="2">
    <source>
        <dbReference type="EMBL" id="MBZ5715283.1"/>
    </source>
</evidence>
<organism evidence="2 3">
    <name type="scientific">Nannocystis pusilla</name>
    <dbReference type="NCBI Taxonomy" id="889268"/>
    <lineage>
        <taxon>Bacteria</taxon>
        <taxon>Pseudomonadati</taxon>
        <taxon>Myxococcota</taxon>
        <taxon>Polyangia</taxon>
        <taxon>Nannocystales</taxon>
        <taxon>Nannocystaceae</taxon>
        <taxon>Nannocystis</taxon>
    </lineage>
</organism>
<reference evidence="2" key="1">
    <citation type="submission" date="2021-08" db="EMBL/GenBank/DDBJ databases">
        <authorList>
            <person name="Stevens D.C."/>
        </authorList>
    </citation>
    <scope>NUCLEOTIDE SEQUENCE</scope>
    <source>
        <strain evidence="2">DSM 53165</strain>
    </source>
</reference>
<dbReference type="RefSeq" id="WP_224197024.1">
    <property type="nucleotide sequence ID" value="NZ_JAIRAU010000056.1"/>
</dbReference>
<dbReference type="EMBL" id="JAIRAU010000056">
    <property type="protein sequence ID" value="MBZ5715283.1"/>
    <property type="molecule type" value="Genomic_DNA"/>
</dbReference>
<name>A0ABS7U423_9BACT</name>
<accession>A0ABS7U423</accession>
<feature type="region of interest" description="Disordered" evidence="1">
    <location>
        <begin position="486"/>
        <end position="510"/>
    </location>
</feature>
<comment type="caution">
    <text evidence="2">The sequence shown here is derived from an EMBL/GenBank/DDBJ whole genome shotgun (WGS) entry which is preliminary data.</text>
</comment>
<dbReference type="Proteomes" id="UP001139031">
    <property type="component" value="Unassembled WGS sequence"/>
</dbReference>
<evidence type="ECO:0000313" key="3">
    <source>
        <dbReference type="Proteomes" id="UP001139031"/>
    </source>
</evidence>